<proteinExistence type="predicted"/>
<evidence type="ECO:0000313" key="2">
    <source>
        <dbReference type="Proteomes" id="UP001157125"/>
    </source>
</evidence>
<evidence type="ECO:0000313" key="1">
    <source>
        <dbReference type="EMBL" id="GMA35204.1"/>
    </source>
</evidence>
<name>A0ABQ6IEP8_9MICO</name>
<dbReference type="Proteomes" id="UP001157125">
    <property type="component" value="Unassembled WGS sequence"/>
</dbReference>
<dbReference type="SUPFAM" id="SSF53448">
    <property type="entry name" value="Nucleotide-diphospho-sugar transferases"/>
    <property type="match status" value="1"/>
</dbReference>
<keyword evidence="2" id="KW-1185">Reference proteome</keyword>
<gene>
    <name evidence="1" type="ORF">GCM10025876_14080</name>
</gene>
<protein>
    <submittedName>
        <fullName evidence="1">Uncharacterized protein</fullName>
    </submittedName>
</protein>
<dbReference type="InterPro" id="IPR029044">
    <property type="entry name" value="Nucleotide-diphossugar_trans"/>
</dbReference>
<organism evidence="1 2">
    <name type="scientific">Demequina litorisediminis</name>
    <dbReference type="NCBI Taxonomy" id="1849022"/>
    <lineage>
        <taxon>Bacteria</taxon>
        <taxon>Bacillati</taxon>
        <taxon>Actinomycetota</taxon>
        <taxon>Actinomycetes</taxon>
        <taxon>Micrococcales</taxon>
        <taxon>Demequinaceae</taxon>
        <taxon>Demequina</taxon>
    </lineage>
</organism>
<reference evidence="2" key="1">
    <citation type="journal article" date="2019" name="Int. J. Syst. Evol. Microbiol.">
        <title>The Global Catalogue of Microorganisms (GCM) 10K type strain sequencing project: providing services to taxonomists for standard genome sequencing and annotation.</title>
        <authorList>
            <consortium name="The Broad Institute Genomics Platform"/>
            <consortium name="The Broad Institute Genome Sequencing Center for Infectious Disease"/>
            <person name="Wu L."/>
            <person name="Ma J."/>
        </authorList>
    </citation>
    <scope>NUCLEOTIDE SEQUENCE [LARGE SCALE GENOMIC DNA]</scope>
    <source>
        <strain evidence="2">NBRC 112299</strain>
    </source>
</reference>
<comment type="caution">
    <text evidence="1">The sequence shown here is derived from an EMBL/GenBank/DDBJ whole genome shotgun (WGS) entry which is preliminary data.</text>
</comment>
<sequence>MIPRATLLRVPWNESLARHQDWDLLIRLDAVGVPIHTVPEVLVSVFQGSQGSISRAGDWEQSLAWADAVGATASRRAHGDFVASIVLRSALRARDFRGVGHAMRRTVELRPHTAAVAVGLGGLVG</sequence>
<dbReference type="EMBL" id="BSUN01000001">
    <property type="protein sequence ID" value="GMA35204.1"/>
    <property type="molecule type" value="Genomic_DNA"/>
</dbReference>
<accession>A0ABQ6IEP8</accession>